<feature type="chain" id="PRO_5014425301" description="TM7S3/TM198-like domain-containing protein" evidence="7">
    <location>
        <begin position="21"/>
        <end position="271"/>
    </location>
</feature>
<keyword evidence="3 6" id="KW-1133">Transmembrane helix</keyword>
<accession>A0A2J5HEB6</accession>
<evidence type="ECO:0000256" key="5">
    <source>
        <dbReference type="SAM" id="MobiDB-lite"/>
    </source>
</evidence>
<keyword evidence="2 6" id="KW-0812">Transmembrane</keyword>
<proteinExistence type="predicted"/>
<dbReference type="Proteomes" id="UP000235023">
    <property type="component" value="Unassembled WGS sequence"/>
</dbReference>
<evidence type="ECO:0000256" key="2">
    <source>
        <dbReference type="ARBA" id="ARBA00022692"/>
    </source>
</evidence>
<dbReference type="AlphaFoldDB" id="A0A2J5HEB6"/>
<protein>
    <recommendedName>
        <fullName evidence="8">TM7S3/TM198-like domain-containing protein</fullName>
    </recommendedName>
</protein>
<feature type="signal peptide" evidence="7">
    <location>
        <begin position="1"/>
        <end position="20"/>
    </location>
</feature>
<evidence type="ECO:0000256" key="1">
    <source>
        <dbReference type="ARBA" id="ARBA00004141"/>
    </source>
</evidence>
<dbReference type="PANTHER" id="PTHR39469">
    <property type="entry name" value="CHROMOSOME 1, WHOLE GENOME SHOTGUN SEQUENCE"/>
    <property type="match status" value="1"/>
</dbReference>
<evidence type="ECO:0000256" key="4">
    <source>
        <dbReference type="ARBA" id="ARBA00023136"/>
    </source>
</evidence>
<evidence type="ECO:0000256" key="6">
    <source>
        <dbReference type="SAM" id="Phobius"/>
    </source>
</evidence>
<feature type="region of interest" description="Disordered" evidence="5">
    <location>
        <begin position="28"/>
        <end position="113"/>
    </location>
</feature>
<feature type="compositionally biased region" description="Polar residues" evidence="5">
    <location>
        <begin position="99"/>
        <end position="109"/>
    </location>
</feature>
<sequence>MRLSLALVVIYTVCGLLVLAAQISHEARDSHGEIGDIAPRATESDATTAEPTRTETAPDETETASSEKTSESETATATKSTTTASATDTTTSPTVTPSGSPQNETSPVASGSLPLKPEITPALGISGFILLITGAILALIGIRNLWVQVFLSTAFLTSLGVTVLIVYVMSPPVRVAVQGAYLVAVFFTGITFGALSIVFKELTEGLGCLLGGFCVSMWLLSLSPGGLLKDSGSKSGFIGAISVGCYALSFSQYTRPWGLIVSTAIAGAALG</sequence>
<evidence type="ECO:0000313" key="9">
    <source>
        <dbReference type="EMBL" id="PLN75168.1"/>
    </source>
</evidence>
<dbReference type="InterPro" id="IPR025256">
    <property type="entry name" value="TM7S3/TM198-like_dom"/>
</dbReference>
<evidence type="ECO:0000256" key="3">
    <source>
        <dbReference type="ARBA" id="ARBA00022989"/>
    </source>
</evidence>
<gene>
    <name evidence="9" type="ORF">BDW42DRAFT_197913</name>
</gene>
<feature type="compositionally biased region" description="Low complexity" evidence="5">
    <location>
        <begin position="63"/>
        <end position="98"/>
    </location>
</feature>
<dbReference type="EMBL" id="KZ559660">
    <property type="protein sequence ID" value="PLN75168.1"/>
    <property type="molecule type" value="Genomic_DNA"/>
</dbReference>
<feature type="transmembrane region" description="Helical" evidence="6">
    <location>
        <begin position="206"/>
        <end position="223"/>
    </location>
</feature>
<dbReference type="OrthoDB" id="5377273at2759"/>
<evidence type="ECO:0000313" key="10">
    <source>
        <dbReference type="Proteomes" id="UP000235023"/>
    </source>
</evidence>
<reference evidence="10" key="1">
    <citation type="submission" date="2017-12" db="EMBL/GenBank/DDBJ databases">
        <authorList>
            <consortium name="DOE Joint Genome Institute"/>
            <person name="Mondo S.J."/>
            <person name="Kjaerbolling I."/>
            <person name="Vesth T.C."/>
            <person name="Frisvad J.C."/>
            <person name="Nybo J.L."/>
            <person name="Theobald S."/>
            <person name="Kuo A."/>
            <person name="Bowyer P."/>
            <person name="Matsuda Y."/>
            <person name="Lyhne E.K."/>
            <person name="Kogle M.E."/>
            <person name="Clum A."/>
            <person name="Lipzen A."/>
            <person name="Salamov A."/>
            <person name="Ngan C.Y."/>
            <person name="Daum C."/>
            <person name="Chiniquy J."/>
            <person name="Barry K."/>
            <person name="LaButti K."/>
            <person name="Haridas S."/>
            <person name="Simmons B.A."/>
            <person name="Magnuson J.K."/>
            <person name="Mortensen U.H."/>
            <person name="Larsen T.O."/>
            <person name="Grigoriev I.V."/>
            <person name="Baker S.E."/>
            <person name="Andersen M.R."/>
            <person name="Nordberg H.P."/>
            <person name="Cantor M.N."/>
            <person name="Hua S.X."/>
        </authorList>
    </citation>
    <scope>NUCLEOTIDE SEQUENCE [LARGE SCALE GENOMIC DNA]</scope>
    <source>
        <strain evidence="10">IBT 19404</strain>
    </source>
</reference>
<feature type="transmembrane region" description="Helical" evidence="6">
    <location>
        <begin position="175"/>
        <end position="199"/>
    </location>
</feature>
<dbReference type="Pfam" id="PF13886">
    <property type="entry name" value="TM7S3_TM198"/>
    <property type="match status" value="1"/>
</dbReference>
<evidence type="ECO:0000256" key="7">
    <source>
        <dbReference type="SAM" id="SignalP"/>
    </source>
</evidence>
<name>A0A2J5HEB6_9EURO</name>
<comment type="subcellular location">
    <subcellularLocation>
        <location evidence="1">Membrane</location>
        <topology evidence="1">Multi-pass membrane protein</topology>
    </subcellularLocation>
</comment>
<evidence type="ECO:0000259" key="8">
    <source>
        <dbReference type="Pfam" id="PF13886"/>
    </source>
</evidence>
<feature type="transmembrane region" description="Helical" evidence="6">
    <location>
        <begin position="122"/>
        <end position="142"/>
    </location>
</feature>
<keyword evidence="4 6" id="KW-0472">Membrane</keyword>
<feature type="compositionally biased region" description="Low complexity" evidence="5">
    <location>
        <begin position="45"/>
        <end position="55"/>
    </location>
</feature>
<dbReference type="GO" id="GO:0016020">
    <property type="term" value="C:membrane"/>
    <property type="evidence" value="ECO:0007669"/>
    <property type="project" value="UniProtKB-SubCell"/>
</dbReference>
<keyword evidence="10" id="KW-1185">Reference proteome</keyword>
<organism evidence="9 10">
    <name type="scientific">Aspergillus taichungensis</name>
    <dbReference type="NCBI Taxonomy" id="482145"/>
    <lineage>
        <taxon>Eukaryota</taxon>
        <taxon>Fungi</taxon>
        <taxon>Dikarya</taxon>
        <taxon>Ascomycota</taxon>
        <taxon>Pezizomycotina</taxon>
        <taxon>Eurotiomycetes</taxon>
        <taxon>Eurotiomycetidae</taxon>
        <taxon>Eurotiales</taxon>
        <taxon>Aspergillaceae</taxon>
        <taxon>Aspergillus</taxon>
        <taxon>Aspergillus subgen. Circumdati</taxon>
    </lineage>
</organism>
<keyword evidence="7" id="KW-0732">Signal</keyword>
<feature type="transmembrane region" description="Helical" evidence="6">
    <location>
        <begin position="149"/>
        <end position="169"/>
    </location>
</feature>
<dbReference type="PANTHER" id="PTHR39469:SF1">
    <property type="entry name" value="DUF4203 DOMAIN-CONTAINING PROTEIN"/>
    <property type="match status" value="1"/>
</dbReference>
<feature type="domain" description="TM7S3/TM198-like" evidence="8">
    <location>
        <begin position="127"/>
        <end position="269"/>
    </location>
</feature>